<dbReference type="HOGENOM" id="CLU_771370_0_0_6"/>
<dbReference type="InterPro" id="IPR026935">
    <property type="entry name" value="BtrH_N"/>
</dbReference>
<accession>B1KQP3</accession>
<keyword evidence="4" id="KW-1185">Reference proteome</keyword>
<dbReference type="eggNOG" id="COG4990">
    <property type="taxonomic scope" value="Bacteria"/>
</dbReference>
<dbReference type="RefSeq" id="WP_012324628.1">
    <property type="nucleotide sequence ID" value="NC_010506.1"/>
</dbReference>
<sequence length="359" mass="39377">MNDTLLSSSQPSAQISTNVYVHATGKHCESTCQRNILLSLGIDIEENIIFGLDASFGFAYHTVQGNSADIVLGKQAIFPMNAARLMGIDVEIHQSAGPSVLIELLKKYTAVITRVDISLLPYWGLAGKAPFGGYFINIIDYDEQSDWFEVSDSSFTDTQWIDSSELCKARSSTLSPPINPANWCCVFKSVKRQPNLHTIGPIAAKNLCREVLKPNFRNLGIPGIKKLAKSAQNWPNTKRGSVDDVDGDGNPVRSDALTRQLVYLGRQIELFGTGGGLFRLMISDFLTHIAKINNNETILKAAELFTESGILWQSVGQELLALSPLSSSETTDSTLKMLIHELAKIEAIEKSALEKLAFI</sequence>
<dbReference type="Pfam" id="PF16169">
    <property type="entry name" value="DUF4872"/>
    <property type="match status" value="1"/>
</dbReference>
<dbReference type="AlphaFoldDB" id="B1KQP3"/>
<dbReference type="KEGG" id="swd:Swoo_1998"/>
<feature type="domain" description="Butirosin biosynthesis protein H N-terminal" evidence="1">
    <location>
        <begin position="27"/>
        <end position="152"/>
    </location>
</feature>
<dbReference type="EMBL" id="CP000961">
    <property type="protein sequence ID" value="ACA86282.1"/>
    <property type="molecule type" value="Genomic_DNA"/>
</dbReference>
<dbReference type="Pfam" id="PF14399">
    <property type="entry name" value="BtrH_N"/>
    <property type="match status" value="1"/>
</dbReference>
<protein>
    <recommendedName>
        <fullName evidence="5">DUF4872 domain-containing protein</fullName>
    </recommendedName>
</protein>
<feature type="domain" description="DUF4872" evidence="2">
    <location>
        <begin position="165"/>
        <end position="356"/>
    </location>
</feature>
<evidence type="ECO:0000259" key="2">
    <source>
        <dbReference type="Pfam" id="PF16169"/>
    </source>
</evidence>
<proteinExistence type="predicted"/>
<evidence type="ECO:0000313" key="3">
    <source>
        <dbReference type="EMBL" id="ACA86282.1"/>
    </source>
</evidence>
<reference evidence="3 4" key="1">
    <citation type="submission" date="2008-02" db="EMBL/GenBank/DDBJ databases">
        <title>Complete sequence of Shewanella woodyi ATCC 51908.</title>
        <authorList>
            <consortium name="US DOE Joint Genome Institute"/>
            <person name="Copeland A."/>
            <person name="Lucas S."/>
            <person name="Lapidus A."/>
            <person name="Glavina del Rio T."/>
            <person name="Dalin E."/>
            <person name="Tice H."/>
            <person name="Bruce D."/>
            <person name="Goodwin L."/>
            <person name="Pitluck S."/>
            <person name="Sims D."/>
            <person name="Brettin T."/>
            <person name="Detter J.C."/>
            <person name="Han C."/>
            <person name="Kuske C.R."/>
            <person name="Schmutz J."/>
            <person name="Larimer F."/>
            <person name="Land M."/>
            <person name="Hauser L."/>
            <person name="Kyrpides N."/>
            <person name="Lykidis A."/>
            <person name="Zhao J.-S."/>
            <person name="Richardson P."/>
        </authorList>
    </citation>
    <scope>NUCLEOTIDE SEQUENCE [LARGE SCALE GENOMIC DNA]</scope>
    <source>
        <strain evidence="4">ATCC 51908 / MS32</strain>
    </source>
</reference>
<dbReference type="InterPro" id="IPR032369">
    <property type="entry name" value="DUF4872"/>
</dbReference>
<dbReference type="Proteomes" id="UP000002168">
    <property type="component" value="Chromosome"/>
</dbReference>
<organism evidence="3 4">
    <name type="scientific">Shewanella woodyi (strain ATCC 51908 / MS32)</name>
    <dbReference type="NCBI Taxonomy" id="392500"/>
    <lineage>
        <taxon>Bacteria</taxon>
        <taxon>Pseudomonadati</taxon>
        <taxon>Pseudomonadota</taxon>
        <taxon>Gammaproteobacteria</taxon>
        <taxon>Alteromonadales</taxon>
        <taxon>Shewanellaceae</taxon>
        <taxon>Shewanella</taxon>
    </lineage>
</organism>
<evidence type="ECO:0000259" key="1">
    <source>
        <dbReference type="Pfam" id="PF14399"/>
    </source>
</evidence>
<name>B1KQP3_SHEWM</name>
<evidence type="ECO:0008006" key="5">
    <source>
        <dbReference type="Google" id="ProtNLM"/>
    </source>
</evidence>
<dbReference type="STRING" id="392500.Swoo_1998"/>
<gene>
    <name evidence="3" type="ordered locus">Swoo_1998</name>
</gene>
<evidence type="ECO:0000313" key="4">
    <source>
        <dbReference type="Proteomes" id="UP000002168"/>
    </source>
</evidence>